<sequence length="235" mass="26030">MRHGEENHTFHPREGRTEFVFGCSPWTLRRMRCHYIGSSRPRASGGPVQLLDSSGVRNTLFTTAKRPADLRIGELLRLCHSVRRMHPTDRCSSGFATPGIDLLAGRSQAIFTPRTTKYSLVCATFASSTRMDRVHAAAAVADSDSSGTAQRIPHWSCCTCDRTLRAPSKLAVVRERTNLVATPLREVNGVRHFPGDDSWHRPPPFCVRGSLLAGSNQRVGAANCRQPNRLEPKNT</sequence>
<dbReference type="EMBL" id="JAHYIQ010000024">
    <property type="protein sequence ID" value="KAK1122127.1"/>
    <property type="molecule type" value="Genomic_DNA"/>
</dbReference>
<dbReference type="AlphaFoldDB" id="A0AA40FNJ3"/>
<gene>
    <name evidence="1" type="ORF">K0M31_009964</name>
</gene>
<dbReference type="Proteomes" id="UP001177670">
    <property type="component" value="Unassembled WGS sequence"/>
</dbReference>
<comment type="caution">
    <text evidence="1">The sequence shown here is derived from an EMBL/GenBank/DDBJ whole genome shotgun (WGS) entry which is preliminary data.</text>
</comment>
<organism evidence="1 2">
    <name type="scientific">Melipona bicolor</name>
    <dbReference type="NCBI Taxonomy" id="60889"/>
    <lineage>
        <taxon>Eukaryota</taxon>
        <taxon>Metazoa</taxon>
        <taxon>Ecdysozoa</taxon>
        <taxon>Arthropoda</taxon>
        <taxon>Hexapoda</taxon>
        <taxon>Insecta</taxon>
        <taxon>Pterygota</taxon>
        <taxon>Neoptera</taxon>
        <taxon>Endopterygota</taxon>
        <taxon>Hymenoptera</taxon>
        <taxon>Apocrita</taxon>
        <taxon>Aculeata</taxon>
        <taxon>Apoidea</taxon>
        <taxon>Anthophila</taxon>
        <taxon>Apidae</taxon>
        <taxon>Melipona</taxon>
    </lineage>
</organism>
<evidence type="ECO:0000313" key="2">
    <source>
        <dbReference type="Proteomes" id="UP001177670"/>
    </source>
</evidence>
<keyword evidence="2" id="KW-1185">Reference proteome</keyword>
<proteinExistence type="predicted"/>
<accession>A0AA40FNJ3</accession>
<name>A0AA40FNJ3_9HYME</name>
<evidence type="ECO:0000313" key="1">
    <source>
        <dbReference type="EMBL" id="KAK1122127.1"/>
    </source>
</evidence>
<reference evidence="1" key="1">
    <citation type="submission" date="2021-10" db="EMBL/GenBank/DDBJ databases">
        <title>Melipona bicolor Genome sequencing and assembly.</title>
        <authorList>
            <person name="Araujo N.S."/>
            <person name="Arias M.C."/>
        </authorList>
    </citation>
    <scope>NUCLEOTIDE SEQUENCE</scope>
    <source>
        <strain evidence="1">USP_2M_L1-L4_2017</strain>
        <tissue evidence="1">Whole body</tissue>
    </source>
</reference>
<protein>
    <submittedName>
        <fullName evidence="1">Uncharacterized protein</fullName>
    </submittedName>
</protein>